<gene>
    <name evidence="2" type="ORF">HJG60_009242</name>
</gene>
<sequence length="126" mass="14060">MVGTRLKKPVRDNEAQPEGLPNTPGSPVIAGPGSCWFTPFKPHQFSVQAKELWANSHAGAQDRQWQHPAHTPGAEEGSSKEAWGWLQAFPEPRLLFLAWRCLPSSKAPWEGNPRQKEPWVSLTQSL</sequence>
<feature type="region of interest" description="Disordered" evidence="1">
    <location>
        <begin position="1"/>
        <end position="33"/>
    </location>
</feature>
<organism evidence="2 3">
    <name type="scientific">Phyllostomus discolor</name>
    <name type="common">pale spear-nosed bat</name>
    <dbReference type="NCBI Taxonomy" id="89673"/>
    <lineage>
        <taxon>Eukaryota</taxon>
        <taxon>Metazoa</taxon>
        <taxon>Chordata</taxon>
        <taxon>Craniata</taxon>
        <taxon>Vertebrata</taxon>
        <taxon>Euteleostomi</taxon>
        <taxon>Mammalia</taxon>
        <taxon>Eutheria</taxon>
        <taxon>Laurasiatheria</taxon>
        <taxon>Chiroptera</taxon>
        <taxon>Yangochiroptera</taxon>
        <taxon>Phyllostomidae</taxon>
        <taxon>Phyllostominae</taxon>
        <taxon>Phyllostomus</taxon>
    </lineage>
</organism>
<evidence type="ECO:0000313" key="3">
    <source>
        <dbReference type="Proteomes" id="UP000664940"/>
    </source>
</evidence>
<protein>
    <submittedName>
        <fullName evidence="2">Uncharacterized protein</fullName>
    </submittedName>
</protein>
<proteinExistence type="predicted"/>
<dbReference type="AlphaFoldDB" id="A0A833YSJ8"/>
<feature type="region of interest" description="Disordered" evidence="1">
    <location>
        <begin position="106"/>
        <end position="126"/>
    </location>
</feature>
<dbReference type="EMBL" id="JABVXQ010000014">
    <property type="protein sequence ID" value="KAF6078406.1"/>
    <property type="molecule type" value="Genomic_DNA"/>
</dbReference>
<evidence type="ECO:0000256" key="1">
    <source>
        <dbReference type="SAM" id="MobiDB-lite"/>
    </source>
</evidence>
<dbReference type="Proteomes" id="UP000664940">
    <property type="component" value="Unassembled WGS sequence"/>
</dbReference>
<feature type="region of interest" description="Disordered" evidence="1">
    <location>
        <begin position="56"/>
        <end position="80"/>
    </location>
</feature>
<name>A0A833YSJ8_9CHIR</name>
<comment type="caution">
    <text evidence="2">The sequence shown here is derived from an EMBL/GenBank/DDBJ whole genome shotgun (WGS) entry which is preliminary data.</text>
</comment>
<reference evidence="2 3" key="1">
    <citation type="journal article" date="2020" name="Nature">
        <title>Six reference-quality genomes reveal evolution of bat adaptations.</title>
        <authorList>
            <person name="Jebb D."/>
            <person name="Huang Z."/>
            <person name="Pippel M."/>
            <person name="Hughes G.M."/>
            <person name="Lavrichenko K."/>
            <person name="Devanna P."/>
            <person name="Winkler S."/>
            <person name="Jermiin L.S."/>
            <person name="Skirmuntt E.C."/>
            <person name="Katzourakis A."/>
            <person name="Burkitt-Gray L."/>
            <person name="Ray D.A."/>
            <person name="Sullivan K.A.M."/>
            <person name="Roscito J.G."/>
            <person name="Kirilenko B.M."/>
            <person name="Davalos L.M."/>
            <person name="Corthals A.P."/>
            <person name="Power M.L."/>
            <person name="Jones G."/>
            <person name="Ransome R.D."/>
            <person name="Dechmann D.K.N."/>
            <person name="Locatelli A.G."/>
            <person name="Puechmaille S.J."/>
            <person name="Fedrigo O."/>
            <person name="Jarvis E.D."/>
            <person name="Hiller M."/>
            <person name="Vernes S.C."/>
            <person name="Myers E.W."/>
            <person name="Teeling E.C."/>
        </authorList>
    </citation>
    <scope>NUCLEOTIDE SEQUENCE [LARGE SCALE GENOMIC DNA]</scope>
    <source>
        <strain evidence="2">Bat1K_MPI-CBG_1</strain>
    </source>
</reference>
<accession>A0A833YSJ8</accession>
<evidence type="ECO:0000313" key="2">
    <source>
        <dbReference type="EMBL" id="KAF6078406.1"/>
    </source>
</evidence>